<keyword evidence="3" id="KW-1185">Reference proteome</keyword>
<reference evidence="2" key="1">
    <citation type="submission" date="2025-08" db="UniProtKB">
        <authorList>
            <consortium name="Ensembl"/>
        </authorList>
    </citation>
    <scope>IDENTIFICATION</scope>
</reference>
<evidence type="ECO:0000313" key="2">
    <source>
        <dbReference type="Ensembl" id="ENSCVAP00000021618.1"/>
    </source>
</evidence>
<feature type="compositionally biased region" description="Low complexity" evidence="1">
    <location>
        <begin position="11"/>
        <end position="21"/>
    </location>
</feature>
<accession>A0A3Q2DPT2</accession>
<reference evidence="2" key="2">
    <citation type="submission" date="2025-09" db="UniProtKB">
        <authorList>
            <consortium name="Ensembl"/>
        </authorList>
    </citation>
    <scope>IDENTIFICATION</scope>
</reference>
<sequence>KPRGLHGGGTSEPAAEASSSSIPDYEYVNVNTTAFHIGSFREEWLKRLKPEQISFQQKDQDTFEANFAAEMGLEEETMAELRSVCSVDSLRCYSEDQQPDPEVLPSEPTLKTLM</sequence>
<dbReference type="AlphaFoldDB" id="A0A3Q2DPT2"/>
<dbReference type="Ensembl" id="ENSCVAT00000011346.1">
    <property type="protein sequence ID" value="ENSCVAP00000021618.1"/>
    <property type="gene ID" value="ENSCVAG00000003781.1"/>
</dbReference>
<dbReference type="Proteomes" id="UP000265020">
    <property type="component" value="Unassembled WGS sequence"/>
</dbReference>
<evidence type="ECO:0000313" key="3">
    <source>
        <dbReference type="Proteomes" id="UP000265020"/>
    </source>
</evidence>
<feature type="region of interest" description="Disordered" evidence="1">
    <location>
        <begin position="95"/>
        <end position="114"/>
    </location>
</feature>
<organism evidence="2 3">
    <name type="scientific">Cyprinodon variegatus</name>
    <name type="common">Sheepshead minnow</name>
    <dbReference type="NCBI Taxonomy" id="28743"/>
    <lineage>
        <taxon>Eukaryota</taxon>
        <taxon>Metazoa</taxon>
        <taxon>Chordata</taxon>
        <taxon>Craniata</taxon>
        <taxon>Vertebrata</taxon>
        <taxon>Euteleostomi</taxon>
        <taxon>Actinopterygii</taxon>
        <taxon>Neopterygii</taxon>
        <taxon>Teleostei</taxon>
        <taxon>Neoteleostei</taxon>
        <taxon>Acanthomorphata</taxon>
        <taxon>Ovalentaria</taxon>
        <taxon>Atherinomorphae</taxon>
        <taxon>Cyprinodontiformes</taxon>
        <taxon>Cyprinodontidae</taxon>
        <taxon>Cyprinodon</taxon>
    </lineage>
</organism>
<dbReference type="STRING" id="28743.ENSCVAP00000021618"/>
<feature type="compositionally biased region" description="Gly residues" evidence="1">
    <location>
        <begin position="1"/>
        <end position="10"/>
    </location>
</feature>
<proteinExistence type="predicted"/>
<dbReference type="OMA" id="CYSEDQQ"/>
<evidence type="ECO:0000256" key="1">
    <source>
        <dbReference type="SAM" id="MobiDB-lite"/>
    </source>
</evidence>
<name>A0A3Q2DPT2_CYPVA</name>
<dbReference type="GeneTree" id="ENSGT00940000169573"/>
<feature type="region of interest" description="Disordered" evidence="1">
    <location>
        <begin position="1"/>
        <end position="23"/>
    </location>
</feature>
<protein>
    <submittedName>
        <fullName evidence="2">Uncharacterized protein</fullName>
    </submittedName>
</protein>